<dbReference type="AlphaFoldDB" id="A0A8H6F301"/>
<accession>A0A8H6F301</accession>
<organism evidence="1 2">
    <name type="scientific">Candida albicans</name>
    <name type="common">Yeast</name>
    <dbReference type="NCBI Taxonomy" id="5476"/>
    <lineage>
        <taxon>Eukaryota</taxon>
        <taxon>Fungi</taxon>
        <taxon>Dikarya</taxon>
        <taxon>Ascomycota</taxon>
        <taxon>Saccharomycotina</taxon>
        <taxon>Pichiomycetes</taxon>
        <taxon>Debaryomycetaceae</taxon>
        <taxon>Candida/Lodderomyces clade</taxon>
        <taxon>Candida</taxon>
    </lineage>
</organism>
<name>A0A8H6F301_CANAX</name>
<protein>
    <submittedName>
        <fullName evidence="1">Uncharacterized protein</fullName>
    </submittedName>
</protein>
<reference evidence="1 2" key="1">
    <citation type="submission" date="2020-03" db="EMBL/GenBank/DDBJ databases">
        <title>FDA dAtabase for Regulatory Grade micrObial Sequences (FDA-ARGOS): Supporting development and validation of Infectious Disease Dx tests.</title>
        <authorList>
            <person name="Campos J."/>
            <person name="Goldberg B."/>
            <person name="Tallon L."/>
            <person name="Sadzewicz L."/>
            <person name="Vavikolanu K."/>
            <person name="Mehta A."/>
            <person name="Aluvathingal J."/>
            <person name="Nadendla S."/>
            <person name="Nandy P."/>
            <person name="Geyer C."/>
            <person name="Yan Y."/>
            <person name="Sichtig H."/>
        </authorList>
    </citation>
    <scope>NUCLEOTIDE SEQUENCE [LARGE SCALE GENOMIC DNA]</scope>
    <source>
        <strain evidence="1 2">FDAARGOS_656</strain>
    </source>
</reference>
<gene>
    <name evidence="1" type="ORF">FOB64_005412</name>
</gene>
<dbReference type="EMBL" id="JABWAD010000060">
    <property type="protein sequence ID" value="KAF6063796.1"/>
    <property type="molecule type" value="Genomic_DNA"/>
</dbReference>
<evidence type="ECO:0000313" key="2">
    <source>
        <dbReference type="Proteomes" id="UP000536275"/>
    </source>
</evidence>
<dbReference type="Gene3D" id="2.40.50.1040">
    <property type="match status" value="2"/>
</dbReference>
<sequence length="172" mass="19767">MDRSNRLLYPRTKIDWGPGENHICLRTSTKNYYVIELFHQSPTLDKLIPLFINDINSSPNLFQIYYQIAENLTQIVLINNYPAKSGSGQGINDVFLTIDDFVGSSSRIIVNLNQSKFRSQGCKLNMSNRGKIVEIEGIINNKYIIIIDITTTTTITMITYYNEKSMLKNLQY</sequence>
<dbReference type="Proteomes" id="UP000536275">
    <property type="component" value="Unassembled WGS sequence"/>
</dbReference>
<comment type="caution">
    <text evidence="1">The sequence shown here is derived from an EMBL/GenBank/DDBJ whole genome shotgun (WGS) entry which is preliminary data.</text>
</comment>
<evidence type="ECO:0000313" key="1">
    <source>
        <dbReference type="EMBL" id="KAF6063796.1"/>
    </source>
</evidence>
<proteinExistence type="predicted"/>